<dbReference type="Gene3D" id="1.10.510.10">
    <property type="entry name" value="Transferase(Phosphotransferase) domain 1"/>
    <property type="match status" value="1"/>
</dbReference>
<dbReference type="GO" id="GO:0016773">
    <property type="term" value="F:phosphotransferase activity, alcohol group as acceptor"/>
    <property type="evidence" value="ECO:0007669"/>
    <property type="project" value="UniProtKB-UniRule"/>
</dbReference>
<evidence type="ECO:0000256" key="5">
    <source>
        <dbReference type="ARBA" id="ARBA00022475"/>
    </source>
</evidence>
<dbReference type="HAMAP" id="MF_00521">
    <property type="entry name" value="KDO_kinase"/>
    <property type="match status" value="1"/>
</dbReference>
<dbReference type="Pfam" id="PF06293">
    <property type="entry name" value="Kdo"/>
    <property type="match status" value="1"/>
</dbReference>
<evidence type="ECO:0000256" key="6">
    <source>
        <dbReference type="ARBA" id="ARBA00022519"/>
    </source>
</evidence>
<dbReference type="GO" id="GO:0005524">
    <property type="term" value="F:ATP binding"/>
    <property type="evidence" value="ECO:0007669"/>
    <property type="project" value="UniProtKB-UniRule"/>
</dbReference>
<sequence>MDLLINNATHIWYNKTWLSEDPKQCFDIKFWQQRNAVIGSTTGRGTTWFVQTNTIPAALRHYYRGGLLGKLVLDNYFFTGWEDTRSAQEFKLLNLLQEKGISVPRPLAARAMRAGLTYQADLLMEKVDNVKNLVTVLMESALNTEYYCRIGVLIRKLHDASVCHADLNIHNILLGANSKCWLIDFDKCGKKNGEHWKASNLRRLLRSFRKERSKRQINWQESDWKALMQGYEIMN</sequence>
<keyword evidence="17" id="KW-1185">Reference proteome</keyword>
<comment type="catalytic activity">
    <reaction evidence="14 15">
        <text>an alpha-Kdo-(2-&gt;6)-lipid IVA + ATP = a 4-O-phospho-alpha-Kdo-(2-&gt;6)-lipid IVA + ADP + H(+)</text>
        <dbReference type="Rhea" id="RHEA:74271"/>
        <dbReference type="ChEBI" id="CHEBI:15378"/>
        <dbReference type="ChEBI" id="CHEBI:30616"/>
        <dbReference type="ChEBI" id="CHEBI:176428"/>
        <dbReference type="ChEBI" id="CHEBI:193140"/>
        <dbReference type="ChEBI" id="CHEBI:456216"/>
        <dbReference type="EC" id="2.7.1.166"/>
    </reaction>
</comment>
<evidence type="ECO:0000256" key="3">
    <source>
        <dbReference type="ARBA" id="ARBA00010327"/>
    </source>
</evidence>
<keyword evidence="9 15" id="KW-0418">Kinase</keyword>
<gene>
    <name evidence="15" type="primary">kdkA</name>
    <name evidence="16" type="ORF">BTN50_0873</name>
</gene>
<comment type="function">
    <text evidence="15">Catalyzes the ATP-dependent phosphorylation of the 3-deoxy-D-manno-octulosonic acid (Kdo) residue in Kdo-lipid IV(A) at the 4-OH position.</text>
</comment>
<proteinExistence type="inferred from homology"/>
<dbReference type="SUPFAM" id="SSF56112">
    <property type="entry name" value="Protein kinase-like (PK-like)"/>
    <property type="match status" value="1"/>
</dbReference>
<evidence type="ECO:0000256" key="4">
    <source>
        <dbReference type="ARBA" id="ARBA00011988"/>
    </source>
</evidence>
<dbReference type="Proteomes" id="UP000218160">
    <property type="component" value="Chromosome 1"/>
</dbReference>
<evidence type="ECO:0000313" key="17">
    <source>
        <dbReference type="Proteomes" id="UP000218160"/>
    </source>
</evidence>
<accession>A0A291B8Q4</accession>
<comment type="similarity">
    <text evidence="3 15">Belongs to the protein kinase superfamily. KdkA/RfaP family.</text>
</comment>
<evidence type="ECO:0000256" key="1">
    <source>
        <dbReference type="ARBA" id="ARBA00004515"/>
    </source>
</evidence>
<feature type="active site" evidence="15">
    <location>
        <position position="166"/>
    </location>
</feature>
<keyword evidence="7 15" id="KW-0808">Transferase</keyword>
<keyword evidence="11 15" id="KW-0448">Lipopolysaccharide biosynthesis</keyword>
<keyword evidence="12 15" id="KW-0472">Membrane</keyword>
<name>A0A291B8Q4_9GAMM</name>
<evidence type="ECO:0000256" key="12">
    <source>
        <dbReference type="ARBA" id="ARBA00023136"/>
    </source>
</evidence>
<dbReference type="UniPathway" id="UPA00958"/>
<evidence type="ECO:0000256" key="2">
    <source>
        <dbReference type="ARBA" id="ARBA00004713"/>
    </source>
</evidence>
<evidence type="ECO:0000256" key="13">
    <source>
        <dbReference type="ARBA" id="ARBA00029511"/>
    </source>
</evidence>
<dbReference type="EC" id="2.7.1.166" evidence="4 15"/>
<organism evidence="16 17">
    <name type="scientific">Candidatus Enterovibrio altilux</name>
    <dbReference type="NCBI Taxonomy" id="1927128"/>
    <lineage>
        <taxon>Bacteria</taxon>
        <taxon>Pseudomonadati</taxon>
        <taxon>Pseudomonadota</taxon>
        <taxon>Gammaproteobacteria</taxon>
        <taxon>Vibrionales</taxon>
        <taxon>Vibrionaceae</taxon>
        <taxon>Enterovibrio</taxon>
    </lineage>
</organism>
<evidence type="ECO:0000256" key="9">
    <source>
        <dbReference type="ARBA" id="ARBA00022777"/>
    </source>
</evidence>
<evidence type="ECO:0000256" key="11">
    <source>
        <dbReference type="ARBA" id="ARBA00022985"/>
    </source>
</evidence>
<dbReference type="EMBL" id="CP020660">
    <property type="protein sequence ID" value="ATF09380.1"/>
    <property type="molecule type" value="Genomic_DNA"/>
</dbReference>
<evidence type="ECO:0000256" key="8">
    <source>
        <dbReference type="ARBA" id="ARBA00022741"/>
    </source>
</evidence>
<dbReference type="GO" id="GO:0005886">
    <property type="term" value="C:plasma membrane"/>
    <property type="evidence" value="ECO:0007669"/>
    <property type="project" value="UniProtKB-SubCell"/>
</dbReference>
<keyword evidence="5 15" id="KW-1003">Cell membrane</keyword>
<dbReference type="GO" id="GO:0016301">
    <property type="term" value="F:kinase activity"/>
    <property type="evidence" value="ECO:0007669"/>
    <property type="project" value="UniProtKB-KW"/>
</dbReference>
<protein>
    <recommendedName>
        <fullName evidence="13 15">3-deoxy-D-manno-octulosonic acid kinase</fullName>
        <shortName evidence="15">Kdo kinase</shortName>
        <ecNumber evidence="4 15">2.7.1.166</ecNumber>
    </recommendedName>
</protein>
<dbReference type="InterPro" id="IPR022826">
    <property type="entry name" value="KDO_kinase"/>
</dbReference>
<dbReference type="KEGG" id="elux:BTN50_0873"/>
<evidence type="ECO:0000256" key="7">
    <source>
        <dbReference type="ARBA" id="ARBA00022679"/>
    </source>
</evidence>
<evidence type="ECO:0000256" key="10">
    <source>
        <dbReference type="ARBA" id="ARBA00022840"/>
    </source>
</evidence>
<dbReference type="GO" id="GO:0009244">
    <property type="term" value="P:lipopolysaccharide core region biosynthetic process"/>
    <property type="evidence" value="ECO:0007669"/>
    <property type="project" value="UniProtKB-UniRule"/>
</dbReference>
<keyword evidence="6 15" id="KW-0997">Cell inner membrane</keyword>
<dbReference type="RefSeq" id="WP_096619072.1">
    <property type="nucleotide sequence ID" value="NZ_CP020660.1"/>
</dbReference>
<keyword evidence="8 15" id="KW-0547">Nucleotide-binding</keyword>
<reference evidence="17" key="1">
    <citation type="submission" date="2017-04" db="EMBL/GenBank/DDBJ databases">
        <title>Genome evolution of the luminous symbionts of deep sea anglerfish.</title>
        <authorList>
            <person name="Hendry T.A."/>
        </authorList>
    </citation>
    <scope>NUCLEOTIDE SEQUENCE [LARGE SCALE GENOMIC DNA]</scope>
</reference>
<comment type="subcellular location">
    <subcellularLocation>
        <location evidence="1 15">Cell inner membrane</location>
        <topology evidence="1 15">Peripheral membrane protein</topology>
        <orientation evidence="1 15">Cytoplasmic side</orientation>
    </subcellularLocation>
</comment>
<dbReference type="InterPro" id="IPR011009">
    <property type="entry name" value="Kinase-like_dom_sf"/>
</dbReference>
<comment type="pathway">
    <text evidence="2 15">Bacterial outer membrane biogenesis; LPS core biosynthesis.</text>
</comment>
<evidence type="ECO:0000256" key="14">
    <source>
        <dbReference type="ARBA" id="ARBA00034417"/>
    </source>
</evidence>
<dbReference type="AlphaFoldDB" id="A0A291B8Q4"/>
<dbReference type="NCBIfam" id="NF002475">
    <property type="entry name" value="PRK01723.1"/>
    <property type="match status" value="1"/>
</dbReference>
<evidence type="ECO:0000313" key="16">
    <source>
        <dbReference type="EMBL" id="ATF09380.1"/>
    </source>
</evidence>
<keyword evidence="10 15" id="KW-0067">ATP-binding</keyword>
<evidence type="ECO:0000256" key="15">
    <source>
        <dbReference type="HAMAP-Rule" id="MF_00521"/>
    </source>
</evidence>